<evidence type="ECO:0000256" key="3">
    <source>
        <dbReference type="ARBA" id="ARBA00022448"/>
    </source>
</evidence>
<evidence type="ECO:0000256" key="2">
    <source>
        <dbReference type="ARBA" id="ARBA00006434"/>
    </source>
</evidence>
<dbReference type="PROSITE" id="PS50283">
    <property type="entry name" value="NA_SOLUT_SYMP_3"/>
    <property type="match status" value="1"/>
</dbReference>
<dbReference type="AlphaFoldDB" id="A0A6P1DAZ5"/>
<evidence type="ECO:0000256" key="6">
    <source>
        <dbReference type="ARBA" id="ARBA00022847"/>
    </source>
</evidence>
<feature type="transmembrane region" description="Helical" evidence="10">
    <location>
        <begin position="167"/>
        <end position="187"/>
    </location>
</feature>
<dbReference type="PANTHER" id="PTHR48086:SF6">
    <property type="entry name" value="CATION_ACETATE SYMPORTER ACTP"/>
    <property type="match status" value="1"/>
</dbReference>
<dbReference type="Pfam" id="PF00474">
    <property type="entry name" value="SSF"/>
    <property type="match status" value="1"/>
</dbReference>
<feature type="transmembrane region" description="Helical" evidence="10">
    <location>
        <begin position="348"/>
        <end position="377"/>
    </location>
</feature>
<dbReference type="Gene3D" id="1.20.1730.10">
    <property type="entry name" value="Sodium/glucose cotransporter"/>
    <property type="match status" value="1"/>
</dbReference>
<evidence type="ECO:0000256" key="9">
    <source>
        <dbReference type="RuleBase" id="RU362091"/>
    </source>
</evidence>
<dbReference type="PANTHER" id="PTHR48086">
    <property type="entry name" value="SODIUM/PROLINE SYMPORTER-RELATED"/>
    <property type="match status" value="1"/>
</dbReference>
<dbReference type="NCBIfam" id="TIGR00813">
    <property type="entry name" value="sss"/>
    <property type="match status" value="1"/>
</dbReference>
<comment type="subcellular location">
    <subcellularLocation>
        <location evidence="1">Cell membrane</location>
        <topology evidence="1">Multi-pass membrane protein</topology>
    </subcellularLocation>
</comment>
<organism evidence="11 13">
    <name type="scientific">Nocardia cyriacigeorgica</name>
    <dbReference type="NCBI Taxonomy" id="135487"/>
    <lineage>
        <taxon>Bacteria</taxon>
        <taxon>Bacillati</taxon>
        <taxon>Actinomycetota</taxon>
        <taxon>Actinomycetes</taxon>
        <taxon>Mycobacteriales</taxon>
        <taxon>Nocardiaceae</taxon>
        <taxon>Nocardia</taxon>
    </lineage>
</organism>
<dbReference type="EMBL" id="JAAGUZ010000059">
    <property type="protein sequence ID" value="NEW46741.1"/>
    <property type="molecule type" value="Genomic_DNA"/>
</dbReference>
<accession>A0A6P1DAZ5</accession>
<comment type="caution">
    <text evidence="11">The sequence shown here is derived from an EMBL/GenBank/DDBJ whole genome shotgun (WGS) entry which is preliminary data.</text>
</comment>
<sequence>MNLHYLAADATVGNPVANISIFALFVAVTMVVVIRASRKNTTAADYFTGGRGFSGPQNGIAIAGDYLSAASFLGIAGAIAVYGYDGFLYSIGFLVAWLVALLLVAEMLRNTGKFTMADVLSFRLKQGPVRTAAALTTLTVSLFYLLAQMAGAGGLVALLLDISSKTGQAIVIAVVGVLMIVYVLVGGMKGTTWVQIIKAVLLITGAAVMTVVVFAKFGFNLSDILGSAQAAVSGSANDAVAARDVLAPGAQYGGSEMSKLNFLSLGLALVLGTAGLPHVLMRFYTVPTAKEARRSVVWAIALIGAFYLFTLVLGYGAAAIVGPDKILAAAGGQNSAAPLLAFELGGVLLLGVISAVAFATILAVVAGLTITASASFAHDIYASVLKRGKADEASQVRVSRITAVVIGLLAIGLGILANGQNIAFLVALAFAVAAAANLPTILYSLFWRRFNTTGALWSMYGGLISTIVLIVFSPAVSGSTSAMIPGSDFSWFPLSNPGIVSIPLAFALGIVGTLVGGRDSEDPAKAAEMEVRSLTGVGAEKAVAH</sequence>
<evidence type="ECO:0000256" key="8">
    <source>
        <dbReference type="ARBA" id="ARBA00023136"/>
    </source>
</evidence>
<feature type="transmembrane region" description="Helical" evidence="10">
    <location>
        <begin position="457"/>
        <end position="477"/>
    </location>
</feature>
<keyword evidence="8 10" id="KW-0472">Membrane</keyword>
<evidence type="ECO:0000256" key="10">
    <source>
        <dbReference type="SAM" id="Phobius"/>
    </source>
</evidence>
<evidence type="ECO:0000256" key="7">
    <source>
        <dbReference type="ARBA" id="ARBA00022989"/>
    </source>
</evidence>
<dbReference type="Proteomes" id="UP000470876">
    <property type="component" value="Unassembled WGS sequence"/>
</dbReference>
<protein>
    <submittedName>
        <fullName evidence="11">Cation acetate symporter</fullName>
    </submittedName>
</protein>
<keyword evidence="6" id="KW-0769">Symport</keyword>
<keyword evidence="14" id="KW-1185">Reference proteome</keyword>
<evidence type="ECO:0000313" key="14">
    <source>
        <dbReference type="Proteomes" id="UP000470876"/>
    </source>
</evidence>
<dbReference type="RefSeq" id="WP_163829831.1">
    <property type="nucleotide sequence ID" value="NZ_JAAGUX010000011.1"/>
</dbReference>
<feature type="transmembrane region" description="Helical" evidence="10">
    <location>
        <begin position="199"/>
        <end position="219"/>
    </location>
</feature>
<keyword evidence="4" id="KW-1003">Cell membrane</keyword>
<evidence type="ECO:0000256" key="1">
    <source>
        <dbReference type="ARBA" id="ARBA00004651"/>
    </source>
</evidence>
<dbReference type="InterPro" id="IPR050277">
    <property type="entry name" value="Sodium:Solute_Symporter"/>
</dbReference>
<keyword evidence="5 10" id="KW-0812">Transmembrane</keyword>
<dbReference type="CDD" id="cd11480">
    <property type="entry name" value="SLC5sbd_u4"/>
    <property type="match status" value="1"/>
</dbReference>
<evidence type="ECO:0000313" key="13">
    <source>
        <dbReference type="Proteomes" id="UP000468928"/>
    </source>
</evidence>
<proteinExistence type="inferred from homology"/>
<keyword evidence="7 10" id="KW-1133">Transmembrane helix</keyword>
<feature type="transmembrane region" description="Helical" evidence="10">
    <location>
        <begin position="398"/>
        <end position="416"/>
    </location>
</feature>
<dbReference type="GO" id="GO:0015293">
    <property type="term" value="F:symporter activity"/>
    <property type="evidence" value="ECO:0007669"/>
    <property type="project" value="UniProtKB-KW"/>
</dbReference>
<feature type="transmembrane region" description="Helical" evidence="10">
    <location>
        <begin position="58"/>
        <end position="81"/>
    </location>
</feature>
<feature type="transmembrane region" description="Helical" evidence="10">
    <location>
        <begin position="129"/>
        <end position="147"/>
    </location>
</feature>
<evidence type="ECO:0000256" key="4">
    <source>
        <dbReference type="ARBA" id="ARBA00022475"/>
    </source>
</evidence>
<comment type="similarity">
    <text evidence="2 9">Belongs to the sodium:solute symporter (SSF) (TC 2.A.21) family.</text>
</comment>
<evidence type="ECO:0000313" key="11">
    <source>
        <dbReference type="EMBL" id="NEW46741.1"/>
    </source>
</evidence>
<feature type="transmembrane region" description="Helical" evidence="10">
    <location>
        <begin position="16"/>
        <end position="37"/>
    </location>
</feature>
<feature type="transmembrane region" description="Helical" evidence="10">
    <location>
        <begin position="262"/>
        <end position="284"/>
    </location>
</feature>
<evidence type="ECO:0000256" key="5">
    <source>
        <dbReference type="ARBA" id="ARBA00022692"/>
    </source>
</evidence>
<feature type="transmembrane region" description="Helical" evidence="10">
    <location>
        <begin position="87"/>
        <end position="108"/>
    </location>
</feature>
<dbReference type="Proteomes" id="UP000468928">
    <property type="component" value="Unassembled WGS sequence"/>
</dbReference>
<gene>
    <name evidence="11" type="ORF">GV789_20135</name>
    <name evidence="12" type="ORF">GV794_09390</name>
</gene>
<reference evidence="13 14" key="1">
    <citation type="submission" date="2020-01" db="EMBL/GenBank/DDBJ databases">
        <title>Genetics and antimicrobial susceptibilities of Nocardia species isolated from the soil; a comparison with species isolated from humans.</title>
        <authorList>
            <person name="Carrasco G."/>
            <person name="Monzon S."/>
            <person name="Sansegundo M."/>
            <person name="Garcia E."/>
            <person name="Garrido N."/>
            <person name="Medina M.J."/>
            <person name="Villalon P."/>
            <person name="Ramirez-Arocha A.C."/>
            <person name="Jimenez P."/>
            <person name="Cuesta I."/>
            <person name="Valdezate S."/>
        </authorList>
    </citation>
    <scope>NUCLEOTIDE SEQUENCE [LARGE SCALE GENOMIC DNA]</scope>
    <source>
        <strain evidence="11 13">CNM20110639</strain>
        <strain evidence="12 14">CNM20110649</strain>
    </source>
</reference>
<dbReference type="InterPro" id="IPR038377">
    <property type="entry name" value="Na/Glc_symporter_sf"/>
</dbReference>
<name>A0A6P1DAZ5_9NOCA</name>
<dbReference type="GO" id="GO:0015123">
    <property type="term" value="F:acetate transmembrane transporter activity"/>
    <property type="evidence" value="ECO:0007669"/>
    <property type="project" value="TreeGrafter"/>
</dbReference>
<dbReference type="GO" id="GO:0006847">
    <property type="term" value="P:plasma membrane acetate transport"/>
    <property type="evidence" value="ECO:0007669"/>
    <property type="project" value="TreeGrafter"/>
</dbReference>
<evidence type="ECO:0000313" key="12">
    <source>
        <dbReference type="EMBL" id="NEW55866.1"/>
    </source>
</evidence>
<keyword evidence="3" id="KW-0813">Transport</keyword>
<feature type="transmembrane region" description="Helical" evidence="10">
    <location>
        <begin position="296"/>
        <end position="318"/>
    </location>
</feature>
<dbReference type="GO" id="GO:0005886">
    <property type="term" value="C:plasma membrane"/>
    <property type="evidence" value="ECO:0007669"/>
    <property type="project" value="UniProtKB-SubCell"/>
</dbReference>
<feature type="transmembrane region" description="Helical" evidence="10">
    <location>
        <begin position="497"/>
        <end position="515"/>
    </location>
</feature>
<dbReference type="EMBL" id="JAAGUX010000011">
    <property type="protein sequence ID" value="NEW55866.1"/>
    <property type="molecule type" value="Genomic_DNA"/>
</dbReference>
<dbReference type="InterPro" id="IPR001734">
    <property type="entry name" value="Na/solute_symporter"/>
</dbReference>
<feature type="transmembrane region" description="Helical" evidence="10">
    <location>
        <begin position="422"/>
        <end position="445"/>
    </location>
</feature>